<keyword evidence="2" id="KW-1185">Reference proteome</keyword>
<sequence length="155" mass="17684">MVNIYDPAPIYDSLTPGITEWNDARPEIAQALGLSPKKYSDKYAINQVMLALAEQEIPYRDWREIGQHVIDMIRRYPFLMNSYYRVGDTLLPSGIAFDNLVGNHHIDDFPALFGLGEYEGHGLRGAINGRQTRDPRKSYRGFCRSVGLPKPWPDN</sequence>
<evidence type="ECO:0000313" key="1">
    <source>
        <dbReference type="EMBL" id="AGL62044.1"/>
    </source>
</evidence>
<dbReference type="AlphaFoldDB" id="R4PMC7"/>
<dbReference type="STRING" id="1332188.L336_0336"/>
<evidence type="ECO:0000313" key="2">
    <source>
        <dbReference type="Proteomes" id="UP000013893"/>
    </source>
</evidence>
<gene>
    <name evidence="1" type="ORF">L336_0336</name>
</gene>
<dbReference type="Proteomes" id="UP000013893">
    <property type="component" value="Chromosome"/>
</dbReference>
<name>R4PMC7_9BACT</name>
<dbReference type="EMBL" id="CP005957">
    <property type="protein sequence ID" value="AGL62044.1"/>
    <property type="molecule type" value="Genomic_DNA"/>
</dbReference>
<accession>R4PMC7</accession>
<protein>
    <submittedName>
        <fullName evidence="1">Uncharacterized protein</fullName>
    </submittedName>
</protein>
<proteinExistence type="predicted"/>
<dbReference type="HOGENOM" id="CLU_1692288_0_0_0"/>
<organism evidence="1 2">
    <name type="scientific">Candidatus Saccharimonas aalborgensis</name>
    <dbReference type="NCBI Taxonomy" id="1332188"/>
    <lineage>
        <taxon>Bacteria</taxon>
        <taxon>Candidatus Saccharimonadota</taxon>
        <taxon>Candidatus Saccharimonadia</taxon>
        <taxon>Candidatus Saccharimonadales</taxon>
        <taxon>Candidatus Saccharimonadaceae</taxon>
        <taxon>Candidatus Saccharimonas</taxon>
    </lineage>
</organism>
<dbReference type="KEGG" id="saal:L336_0336"/>
<reference evidence="1 2" key="1">
    <citation type="journal article" date="2013" name="Nat. Biotechnol.">
        <title>Genome sequences of rare, uncultured bacteria obtained by differential coverage binning of multiple metagenomes.</title>
        <authorList>
            <person name="Albertsen M."/>
            <person name="Hugenholtz P."/>
            <person name="Skarshewski A."/>
            <person name="Nielsen K.L."/>
            <person name="Tyson G.W."/>
            <person name="Nielsen P.H."/>
        </authorList>
    </citation>
    <scope>NUCLEOTIDE SEQUENCE [LARGE SCALE GENOMIC DNA]</scope>
    <source>
        <strain evidence="1">TM71</strain>
    </source>
</reference>